<dbReference type="OrthoDB" id="5588482at2759"/>
<proteinExistence type="predicted"/>
<keyword evidence="3" id="KW-1185">Reference proteome</keyword>
<feature type="chain" id="PRO_5040464735" evidence="1">
    <location>
        <begin position="17"/>
        <end position="280"/>
    </location>
</feature>
<feature type="signal peptide" evidence="1">
    <location>
        <begin position="1"/>
        <end position="16"/>
    </location>
</feature>
<dbReference type="EMBL" id="WHVB01000001">
    <property type="protein sequence ID" value="KAF8486773.1"/>
    <property type="molecule type" value="Genomic_DNA"/>
</dbReference>
<gene>
    <name evidence="2" type="ORF">DFH94DRAFT_677858</name>
</gene>
<dbReference type="AlphaFoldDB" id="A0A9P5TE10"/>
<name>A0A9P5TE10_9AGAM</name>
<organism evidence="2 3">
    <name type="scientific">Russula ochroleuca</name>
    <dbReference type="NCBI Taxonomy" id="152965"/>
    <lineage>
        <taxon>Eukaryota</taxon>
        <taxon>Fungi</taxon>
        <taxon>Dikarya</taxon>
        <taxon>Basidiomycota</taxon>
        <taxon>Agaricomycotina</taxon>
        <taxon>Agaricomycetes</taxon>
        <taxon>Russulales</taxon>
        <taxon>Russulaceae</taxon>
        <taxon>Russula</taxon>
    </lineage>
</organism>
<reference evidence="2" key="2">
    <citation type="journal article" date="2020" name="Nat. Commun.">
        <title>Large-scale genome sequencing of mycorrhizal fungi provides insights into the early evolution of symbiotic traits.</title>
        <authorList>
            <person name="Miyauchi S."/>
            <person name="Kiss E."/>
            <person name="Kuo A."/>
            <person name="Drula E."/>
            <person name="Kohler A."/>
            <person name="Sanchez-Garcia M."/>
            <person name="Morin E."/>
            <person name="Andreopoulos B."/>
            <person name="Barry K.W."/>
            <person name="Bonito G."/>
            <person name="Buee M."/>
            <person name="Carver A."/>
            <person name="Chen C."/>
            <person name="Cichocki N."/>
            <person name="Clum A."/>
            <person name="Culley D."/>
            <person name="Crous P.W."/>
            <person name="Fauchery L."/>
            <person name="Girlanda M."/>
            <person name="Hayes R.D."/>
            <person name="Keri Z."/>
            <person name="LaButti K."/>
            <person name="Lipzen A."/>
            <person name="Lombard V."/>
            <person name="Magnuson J."/>
            <person name="Maillard F."/>
            <person name="Murat C."/>
            <person name="Nolan M."/>
            <person name="Ohm R.A."/>
            <person name="Pangilinan J."/>
            <person name="Pereira M.F."/>
            <person name="Perotto S."/>
            <person name="Peter M."/>
            <person name="Pfister S."/>
            <person name="Riley R."/>
            <person name="Sitrit Y."/>
            <person name="Stielow J.B."/>
            <person name="Szollosi G."/>
            <person name="Zifcakova L."/>
            <person name="Stursova M."/>
            <person name="Spatafora J.W."/>
            <person name="Tedersoo L."/>
            <person name="Vaario L.M."/>
            <person name="Yamada A."/>
            <person name="Yan M."/>
            <person name="Wang P."/>
            <person name="Xu J."/>
            <person name="Bruns T."/>
            <person name="Baldrian P."/>
            <person name="Vilgalys R."/>
            <person name="Dunand C."/>
            <person name="Henrissat B."/>
            <person name="Grigoriev I.V."/>
            <person name="Hibbett D."/>
            <person name="Nagy L.G."/>
            <person name="Martin F.M."/>
        </authorList>
    </citation>
    <scope>NUCLEOTIDE SEQUENCE</scope>
    <source>
        <strain evidence="2">Prilba</strain>
    </source>
</reference>
<evidence type="ECO:0000313" key="3">
    <source>
        <dbReference type="Proteomes" id="UP000759537"/>
    </source>
</evidence>
<keyword evidence="1" id="KW-0732">Signal</keyword>
<protein>
    <submittedName>
        <fullName evidence="2">Uncharacterized protein</fullName>
    </submittedName>
</protein>
<accession>A0A9P5TE10</accession>
<evidence type="ECO:0000313" key="2">
    <source>
        <dbReference type="EMBL" id="KAF8486773.1"/>
    </source>
</evidence>
<comment type="caution">
    <text evidence="2">The sequence shown here is derived from an EMBL/GenBank/DDBJ whole genome shotgun (WGS) entry which is preliminary data.</text>
</comment>
<sequence length="280" mass="28939">MKSLAVLSLFVSVALAQSSNPLIPSGLSTNCQNFYTQINGDTTLSQCLQPIITATQPLETSSSIPSSSAITTALNSFCSSSSTCSNSDIGTLLGQFYQACQTELTTSKIQGVGLLYDSLYMLVPFKVSLCQKDSSGNYCVASDSSNTTKRASLDRRDGSQEVFVPDASLFVQNDVAFLGLSPNLTADQLCVSCTRQVMNEYMNQLNTVPYGPGIPNSVLFPGQTALYNAINQKCGTSFLGGAAQAAGGLATGAAPRSADGGFAVVGSAIAAVAAGVVALL</sequence>
<dbReference type="Proteomes" id="UP000759537">
    <property type="component" value="Unassembled WGS sequence"/>
</dbReference>
<evidence type="ECO:0000256" key="1">
    <source>
        <dbReference type="SAM" id="SignalP"/>
    </source>
</evidence>
<reference evidence="2" key="1">
    <citation type="submission" date="2019-10" db="EMBL/GenBank/DDBJ databases">
        <authorList>
            <consortium name="DOE Joint Genome Institute"/>
            <person name="Kuo A."/>
            <person name="Miyauchi S."/>
            <person name="Kiss E."/>
            <person name="Drula E."/>
            <person name="Kohler A."/>
            <person name="Sanchez-Garcia M."/>
            <person name="Andreopoulos B."/>
            <person name="Barry K.W."/>
            <person name="Bonito G."/>
            <person name="Buee M."/>
            <person name="Carver A."/>
            <person name="Chen C."/>
            <person name="Cichocki N."/>
            <person name="Clum A."/>
            <person name="Culley D."/>
            <person name="Crous P.W."/>
            <person name="Fauchery L."/>
            <person name="Girlanda M."/>
            <person name="Hayes R."/>
            <person name="Keri Z."/>
            <person name="LaButti K."/>
            <person name="Lipzen A."/>
            <person name="Lombard V."/>
            <person name="Magnuson J."/>
            <person name="Maillard F."/>
            <person name="Morin E."/>
            <person name="Murat C."/>
            <person name="Nolan M."/>
            <person name="Ohm R."/>
            <person name="Pangilinan J."/>
            <person name="Pereira M."/>
            <person name="Perotto S."/>
            <person name="Peter M."/>
            <person name="Riley R."/>
            <person name="Sitrit Y."/>
            <person name="Stielow B."/>
            <person name="Szollosi G."/>
            <person name="Zifcakova L."/>
            <person name="Stursova M."/>
            <person name="Spatafora J.W."/>
            <person name="Tedersoo L."/>
            <person name="Vaario L.-M."/>
            <person name="Yamada A."/>
            <person name="Yan M."/>
            <person name="Wang P."/>
            <person name="Xu J."/>
            <person name="Bruns T."/>
            <person name="Baldrian P."/>
            <person name="Vilgalys R."/>
            <person name="Henrissat B."/>
            <person name="Grigoriev I.V."/>
            <person name="Hibbett D."/>
            <person name="Nagy L.G."/>
            <person name="Martin F.M."/>
        </authorList>
    </citation>
    <scope>NUCLEOTIDE SEQUENCE</scope>
    <source>
        <strain evidence="2">Prilba</strain>
    </source>
</reference>